<evidence type="ECO:0000256" key="3">
    <source>
        <dbReference type="ARBA" id="ARBA00022692"/>
    </source>
</evidence>
<evidence type="ECO:0000256" key="1">
    <source>
        <dbReference type="ARBA" id="ARBA00004141"/>
    </source>
</evidence>
<keyword evidence="4 6" id="KW-1133">Transmembrane helix</keyword>
<dbReference type="Proteomes" id="UP000197138">
    <property type="component" value="Unassembled WGS sequence"/>
</dbReference>
<dbReference type="Gene3D" id="1.25.40.10">
    <property type="entry name" value="Tetratricopeptide repeat domain"/>
    <property type="match status" value="1"/>
</dbReference>
<dbReference type="Pfam" id="PF13432">
    <property type="entry name" value="TPR_16"/>
    <property type="match status" value="2"/>
</dbReference>
<comment type="caution">
    <text evidence="7">The sequence shown here is derived from an EMBL/GenBank/DDBJ whole genome shotgun (WGS) entry which is preliminary data.</text>
</comment>
<dbReference type="PANTHER" id="PTHR12428">
    <property type="entry name" value="OXA1"/>
    <property type="match status" value="1"/>
</dbReference>
<feature type="transmembrane region" description="Helical" evidence="6">
    <location>
        <begin position="250"/>
        <end position="270"/>
    </location>
</feature>
<protein>
    <recommendedName>
        <fullName evidence="11">ALBINO3-like protein 2, chloroplastic</fullName>
    </recommendedName>
</protein>
<evidence type="ECO:0000256" key="2">
    <source>
        <dbReference type="ARBA" id="ARBA00010583"/>
    </source>
</evidence>
<dbReference type="EMBL" id="MTKT01002507">
    <property type="protein sequence ID" value="OWM78078.1"/>
    <property type="molecule type" value="Genomic_DNA"/>
</dbReference>
<feature type="transmembrane region" description="Helical" evidence="6">
    <location>
        <begin position="131"/>
        <end position="154"/>
    </location>
</feature>
<keyword evidence="10" id="KW-1185">Reference proteome</keyword>
<feature type="transmembrane region" description="Helical" evidence="6">
    <location>
        <begin position="291"/>
        <end position="316"/>
    </location>
</feature>
<keyword evidence="5 6" id="KW-0472">Membrane</keyword>
<dbReference type="InterPro" id="IPR001708">
    <property type="entry name" value="YidC/ALB3/OXA1/COX18"/>
</dbReference>
<accession>A0A218WZS6</accession>
<evidence type="ECO:0000313" key="9">
    <source>
        <dbReference type="Proteomes" id="UP000197138"/>
    </source>
</evidence>
<dbReference type="SUPFAM" id="SSF48452">
    <property type="entry name" value="TPR-like"/>
    <property type="match status" value="1"/>
</dbReference>
<gene>
    <name evidence="7" type="ORF">CDL15_Pgr018647</name>
    <name evidence="8" type="ORF">CRG98_027967</name>
</gene>
<dbReference type="EMBL" id="PGOL01002001">
    <property type="protein sequence ID" value="PKI51665.1"/>
    <property type="molecule type" value="Genomic_DNA"/>
</dbReference>
<evidence type="ECO:0008006" key="11">
    <source>
        <dbReference type="Google" id="ProtNLM"/>
    </source>
</evidence>
<reference evidence="7" key="2">
    <citation type="submission" date="2017-06" db="EMBL/GenBank/DDBJ databases">
        <title>The pomegranate genome and the genomics of punicalagin biosynthesis.</title>
        <authorList>
            <person name="Xu C."/>
        </authorList>
    </citation>
    <scope>NUCLEOTIDE SEQUENCE [LARGE SCALE GENOMIC DNA]</scope>
    <source>
        <tissue evidence="7">Fresh leaf</tissue>
    </source>
</reference>
<dbReference type="Proteomes" id="UP000233551">
    <property type="component" value="Unassembled WGS sequence"/>
</dbReference>
<organism evidence="7 9">
    <name type="scientific">Punica granatum</name>
    <name type="common">Pomegranate</name>
    <dbReference type="NCBI Taxonomy" id="22663"/>
    <lineage>
        <taxon>Eukaryota</taxon>
        <taxon>Viridiplantae</taxon>
        <taxon>Streptophyta</taxon>
        <taxon>Embryophyta</taxon>
        <taxon>Tracheophyta</taxon>
        <taxon>Spermatophyta</taxon>
        <taxon>Magnoliopsida</taxon>
        <taxon>eudicotyledons</taxon>
        <taxon>Gunneridae</taxon>
        <taxon>Pentapetalae</taxon>
        <taxon>rosids</taxon>
        <taxon>malvids</taxon>
        <taxon>Myrtales</taxon>
        <taxon>Lythraceae</taxon>
        <taxon>Punica</taxon>
    </lineage>
</organism>
<dbReference type="AlphaFoldDB" id="A0A218WZS6"/>
<evidence type="ECO:0000313" key="7">
    <source>
        <dbReference type="EMBL" id="OWM78078.1"/>
    </source>
</evidence>
<evidence type="ECO:0000256" key="4">
    <source>
        <dbReference type="ARBA" id="ARBA00022989"/>
    </source>
</evidence>
<evidence type="ECO:0000256" key="5">
    <source>
        <dbReference type="ARBA" id="ARBA00023136"/>
    </source>
</evidence>
<dbReference type="PANTHER" id="PTHR12428:SF65">
    <property type="entry name" value="CYTOCHROME C OXIDASE ASSEMBLY PROTEIN COX18, MITOCHONDRIAL"/>
    <property type="match status" value="1"/>
</dbReference>
<proteinExistence type="inferred from homology"/>
<name>A0A218WZS6_PUNGR</name>
<evidence type="ECO:0000313" key="8">
    <source>
        <dbReference type="EMBL" id="PKI51665.1"/>
    </source>
</evidence>
<evidence type="ECO:0000313" key="10">
    <source>
        <dbReference type="Proteomes" id="UP000233551"/>
    </source>
</evidence>
<evidence type="ECO:0000256" key="6">
    <source>
        <dbReference type="SAM" id="Phobius"/>
    </source>
</evidence>
<reference evidence="9" key="1">
    <citation type="journal article" date="2017" name="Plant J.">
        <title>The pomegranate (Punica granatum L.) genome and the genomics of punicalagin biosynthesis.</title>
        <authorList>
            <person name="Qin G."/>
            <person name="Xu C."/>
            <person name="Ming R."/>
            <person name="Tang H."/>
            <person name="Guyot R."/>
            <person name="Kramer E.M."/>
            <person name="Hu Y."/>
            <person name="Yi X."/>
            <person name="Qi Y."/>
            <person name="Xu X."/>
            <person name="Gao Z."/>
            <person name="Pan H."/>
            <person name="Jian J."/>
            <person name="Tian Y."/>
            <person name="Yue Z."/>
            <person name="Xu Y."/>
        </authorList>
    </citation>
    <scope>NUCLEOTIDE SEQUENCE [LARGE SCALE GENOMIC DNA]</scope>
    <source>
        <strain evidence="9">cv. Dabenzi</strain>
    </source>
</reference>
<comment type="similarity">
    <text evidence="2">Belongs to the OXA1/ALB3/YidC (TC 2.A.9.2) family.</text>
</comment>
<comment type="subcellular location">
    <subcellularLocation>
        <location evidence="1">Membrane</location>
        <topology evidence="1">Multi-pass membrane protein</topology>
    </subcellularLocation>
</comment>
<feature type="transmembrane region" description="Helical" evidence="6">
    <location>
        <begin position="200"/>
        <end position="220"/>
    </location>
</feature>
<dbReference type="CDD" id="cd20069">
    <property type="entry name" value="5TM_Oxa1-like"/>
    <property type="match status" value="1"/>
</dbReference>
<dbReference type="GO" id="GO:0032977">
    <property type="term" value="F:membrane insertase activity"/>
    <property type="evidence" value="ECO:0007669"/>
    <property type="project" value="InterPro"/>
</dbReference>
<keyword evidence="3 6" id="KW-0812">Transmembrane</keyword>
<dbReference type="STRING" id="22663.A0A218WZS6"/>
<dbReference type="InterPro" id="IPR011990">
    <property type="entry name" value="TPR-like_helical_dom_sf"/>
</dbReference>
<dbReference type="GO" id="GO:0032979">
    <property type="term" value="P:protein insertion into mitochondrial inner membrane from matrix"/>
    <property type="evidence" value="ECO:0007669"/>
    <property type="project" value="TreeGrafter"/>
</dbReference>
<dbReference type="GO" id="GO:0005743">
    <property type="term" value="C:mitochondrial inner membrane"/>
    <property type="evidence" value="ECO:0007669"/>
    <property type="project" value="TreeGrafter"/>
</dbReference>
<sequence>MAVASSKLLSHLRRRSLLRSSPSLIRTRHLLPPPTPIHSPRFLDSLDCPLPSTQSPFQFSRCFSASSSGDDSGLWRLGESASARSELDGPISSGLNEAAHEVVSSVSDGGSILPVKSLISILDYCHDLTGFPWWALIASSTIAMRIMLLPIVVLQQKKLSKIAEFLPKLPPPLPPLFSGKSYSDHISHFKKERRASGCPTLLWMLATSTVQIPFFMLWMVTTRRMSLDNHPGFDSGGILWFQNLTEVPQGTIGLILPFLIGGLHLTNVQVAFSRFRKYPSTINVIARGYRIILQILTLPVVYGSCLFPQASLVYWATNITSSILVQMGLHHPGVRMMLGLSKEEEIIPKRDSNADMAVTSKTASSDSKIGKTSVHDLSPEELLALSLSVISQGENIQGISLLELALDKDPEYIRAMVVIGQTLLHIEEPDEAAEYLERAISKLFGAGNPMEKEGEELDFLILASQGAGLAYIQQSKFAEGIEHLERIAALKEPEEPKIKAHYYDGLVLLSSALFNEGRTAEAAKYLRLAAAYDPKFNELLEQCEKESRELNMQ</sequence>
<reference evidence="8 10" key="3">
    <citation type="submission" date="2017-11" db="EMBL/GenBank/DDBJ databases">
        <title>De-novo sequencing of pomegranate (Punica granatum L.) genome.</title>
        <authorList>
            <person name="Akparov Z."/>
            <person name="Amiraslanov A."/>
            <person name="Hajiyeva S."/>
            <person name="Abbasov M."/>
            <person name="Kaur K."/>
            <person name="Hamwieh A."/>
            <person name="Solovyev V."/>
            <person name="Salamov A."/>
            <person name="Braich B."/>
            <person name="Kosarev P."/>
            <person name="Mahmoud A."/>
            <person name="Hajiyev E."/>
            <person name="Babayeva S."/>
            <person name="Izzatullayeva V."/>
            <person name="Mammadov A."/>
            <person name="Mammadov A."/>
            <person name="Sharifova S."/>
            <person name="Ojaghi J."/>
            <person name="Eynullazada K."/>
            <person name="Bayramov B."/>
            <person name="Abdulazimova A."/>
            <person name="Shahmuradov I."/>
        </authorList>
    </citation>
    <scope>NUCLEOTIDE SEQUENCE [LARGE SCALE GENOMIC DNA]</scope>
    <source>
        <strain evidence="8">AG2017</strain>
        <strain evidence="10">cv. AG2017</strain>
        <tissue evidence="8">Leaf</tissue>
    </source>
</reference>